<dbReference type="PIRSF" id="PIRSF002070">
    <property type="entry name" value="SSB"/>
    <property type="match status" value="1"/>
</dbReference>
<dbReference type="HAMAP" id="MF_00984">
    <property type="entry name" value="SSB"/>
    <property type="match status" value="1"/>
</dbReference>
<organism evidence="5 6">
    <name type="scientific">Alkalibacillus flavidus</name>
    <dbReference type="NCBI Taxonomy" id="546021"/>
    <lineage>
        <taxon>Bacteria</taxon>
        <taxon>Bacillati</taxon>
        <taxon>Bacillota</taxon>
        <taxon>Bacilli</taxon>
        <taxon>Bacillales</taxon>
        <taxon>Bacillaceae</taxon>
        <taxon>Alkalibacillus</taxon>
    </lineage>
</organism>
<evidence type="ECO:0000313" key="5">
    <source>
        <dbReference type="EMBL" id="MET3683841.1"/>
    </source>
</evidence>
<comment type="caution">
    <text evidence="2">Lacks conserved residue(s) required for the propagation of feature annotation.</text>
</comment>
<dbReference type="SUPFAM" id="SSF50249">
    <property type="entry name" value="Nucleic acid-binding proteins"/>
    <property type="match status" value="1"/>
</dbReference>
<comment type="function">
    <text evidence="2">Plays an important role in DNA replication, recombination and repair. Binds to ssDNA and to an array of partner proteins to recruit them to their sites of action during DNA metabolism.</text>
</comment>
<feature type="compositionally biased region" description="Polar residues" evidence="4">
    <location>
        <begin position="102"/>
        <end position="111"/>
    </location>
</feature>
<keyword evidence="2" id="KW-0227">DNA damage</keyword>
<dbReference type="PANTHER" id="PTHR10302">
    <property type="entry name" value="SINGLE-STRANDED DNA-BINDING PROTEIN"/>
    <property type="match status" value="1"/>
</dbReference>
<comment type="subunit">
    <text evidence="2">Homotetramer.</text>
</comment>
<dbReference type="Pfam" id="PF00436">
    <property type="entry name" value="SSB"/>
    <property type="match status" value="1"/>
</dbReference>
<dbReference type="Proteomes" id="UP001549167">
    <property type="component" value="Unassembled WGS sequence"/>
</dbReference>
<dbReference type="CDD" id="cd04496">
    <property type="entry name" value="SSB_OBF"/>
    <property type="match status" value="1"/>
</dbReference>
<evidence type="ECO:0000256" key="1">
    <source>
        <dbReference type="ARBA" id="ARBA00023125"/>
    </source>
</evidence>
<dbReference type="NCBIfam" id="TIGR00621">
    <property type="entry name" value="ssb"/>
    <property type="match status" value="1"/>
</dbReference>
<name>A0ABV2KW78_9BACI</name>
<dbReference type="RefSeq" id="WP_354220621.1">
    <property type="nucleotide sequence ID" value="NZ_JBEPMX010000009.1"/>
</dbReference>
<dbReference type="InterPro" id="IPR000424">
    <property type="entry name" value="Primosome_PriB/ssb"/>
</dbReference>
<protein>
    <recommendedName>
        <fullName evidence="2 3">Single-stranded DNA-binding protein</fullName>
        <shortName evidence="2">SSB</shortName>
    </recommendedName>
</protein>
<accession>A0ABV2KW78</accession>
<comment type="caution">
    <text evidence="5">The sequence shown here is derived from an EMBL/GenBank/DDBJ whole genome shotgun (WGS) entry which is preliminary data.</text>
</comment>
<evidence type="ECO:0000256" key="4">
    <source>
        <dbReference type="SAM" id="MobiDB-lite"/>
    </source>
</evidence>
<dbReference type="InterPro" id="IPR011344">
    <property type="entry name" value="ssDNA-bd"/>
</dbReference>
<keyword evidence="2" id="KW-0233">DNA recombination</keyword>
<dbReference type="PROSITE" id="PS50935">
    <property type="entry name" value="SSB"/>
    <property type="match status" value="1"/>
</dbReference>
<evidence type="ECO:0000256" key="2">
    <source>
        <dbReference type="HAMAP-Rule" id="MF_00984"/>
    </source>
</evidence>
<feature type="short sequence motif" description="Important for interaction with partner proteins" evidence="2">
    <location>
        <begin position="155"/>
        <end position="160"/>
    </location>
</feature>
<dbReference type="Gene3D" id="2.40.50.140">
    <property type="entry name" value="Nucleic acid-binding proteins"/>
    <property type="match status" value="1"/>
</dbReference>
<reference evidence="5 6" key="1">
    <citation type="submission" date="2024-06" db="EMBL/GenBank/DDBJ databases">
        <title>Genomic Encyclopedia of Type Strains, Phase IV (KMG-IV): sequencing the most valuable type-strain genomes for metagenomic binning, comparative biology and taxonomic classification.</title>
        <authorList>
            <person name="Goeker M."/>
        </authorList>
    </citation>
    <scope>NUCLEOTIDE SEQUENCE [LARGE SCALE GENOMIC DNA]</scope>
    <source>
        <strain evidence="5 6">DSM 23520</strain>
    </source>
</reference>
<keyword evidence="2" id="KW-0234">DNA repair</keyword>
<keyword evidence="1 2" id="KW-0238">DNA-binding</keyword>
<dbReference type="PANTHER" id="PTHR10302:SF27">
    <property type="entry name" value="SINGLE-STRANDED DNA-BINDING PROTEIN"/>
    <property type="match status" value="1"/>
</dbReference>
<proteinExistence type="inferred from homology"/>
<dbReference type="EMBL" id="JBEPMX010000009">
    <property type="protein sequence ID" value="MET3683841.1"/>
    <property type="molecule type" value="Genomic_DNA"/>
</dbReference>
<feature type="compositionally biased region" description="Low complexity" evidence="4">
    <location>
        <begin position="118"/>
        <end position="145"/>
    </location>
</feature>
<feature type="region of interest" description="Disordered" evidence="4">
    <location>
        <begin position="102"/>
        <end position="160"/>
    </location>
</feature>
<dbReference type="InterPro" id="IPR012340">
    <property type="entry name" value="NA-bd_OB-fold"/>
</dbReference>
<keyword evidence="6" id="KW-1185">Reference proteome</keyword>
<sequence>MLNRTVLVGRLTKDPELRYTANGVAVANFTLAVNRPFSNQQGEREADFINCVIWRKQAENLASYMGKGSMVGVDGRIQTRSFDNQEGKRIFMTEVVAESVQFLESRNSNQGKQGGQPGNTSNQTQQNQGGFQPQQESQSSGQEPFDNAEPVDLSDDDLPF</sequence>
<keyword evidence="2" id="KW-0235">DNA replication</keyword>
<dbReference type="GO" id="GO:0003677">
    <property type="term" value="F:DNA binding"/>
    <property type="evidence" value="ECO:0007669"/>
    <property type="project" value="UniProtKB-KW"/>
</dbReference>
<evidence type="ECO:0000256" key="3">
    <source>
        <dbReference type="PIRNR" id="PIRNR002070"/>
    </source>
</evidence>
<evidence type="ECO:0000313" key="6">
    <source>
        <dbReference type="Proteomes" id="UP001549167"/>
    </source>
</evidence>
<gene>
    <name evidence="5" type="ORF">ABID56_001951</name>
</gene>